<sequence length="458" mass="50103">MGLFEFLQKRLTRTRITEYLSVGFFSFVGVFLRSFCTWTWEHLQKIDSLFDMSFLSNSCSSFVAGFCFESKWPSHIKLGLMMGLCGSWSTLSAWQKAASTKMWFATSAHQFVQGVLGQAVGLLVGFMPFMFGRYLFRTLQAHQAETARVGQILRRLTRSRPAGGPVKVVVATTASNPPAPTPSPSASPSLPSRTPLRVWGALFVVTGIPVTIMMMITPRSSWWYHVWLSCCFGPPGSWYRVALSVLNPAPPKPGEKRPMPWFYTGTWLANLSAGVVMAIATVCDELLNTGTKPGALADAINVGLVGSMSTLPLCVGELLRTGPTRPWGAAMYWLATAGGVQLVFAVMNAVILLHHGTPSTDPYDATLLPRLLAPHSCEPSPPKRRLALRSPTKTSIASSSKARSGSCWVVWVRSRHPPGLPWCLLDSPQLGGKQPQPEPDLEAILAMEWSAMFVLLSV</sequence>
<evidence type="ECO:0000256" key="5">
    <source>
        <dbReference type="ARBA" id="ARBA00022989"/>
    </source>
</evidence>
<feature type="transmembrane region" description="Helical" evidence="10">
    <location>
        <begin position="20"/>
        <end position="40"/>
    </location>
</feature>
<evidence type="ECO:0000256" key="8">
    <source>
        <dbReference type="ARBA" id="ARBA00035585"/>
    </source>
</evidence>
<dbReference type="PANTHER" id="PTHR28259">
    <property type="entry name" value="FLUORIDE EXPORT PROTEIN 1-RELATED"/>
    <property type="match status" value="1"/>
</dbReference>
<keyword evidence="3" id="KW-1003">Cell membrane</keyword>
<keyword evidence="6 10" id="KW-0472">Membrane</keyword>
<protein>
    <recommendedName>
        <fullName evidence="13">CrcB-like protein</fullName>
    </recommendedName>
</protein>
<dbReference type="InterPro" id="IPR003691">
    <property type="entry name" value="FluC"/>
</dbReference>
<evidence type="ECO:0000256" key="4">
    <source>
        <dbReference type="ARBA" id="ARBA00022692"/>
    </source>
</evidence>
<keyword evidence="12" id="KW-1185">Reference proteome</keyword>
<dbReference type="PANTHER" id="PTHR28259:SF1">
    <property type="entry name" value="FLUORIDE EXPORT PROTEIN 1-RELATED"/>
    <property type="match status" value="1"/>
</dbReference>
<evidence type="ECO:0000256" key="9">
    <source>
        <dbReference type="SAM" id="MobiDB-lite"/>
    </source>
</evidence>
<dbReference type="Pfam" id="PF02537">
    <property type="entry name" value="CRCB"/>
    <property type="match status" value="1"/>
</dbReference>
<evidence type="ECO:0000256" key="2">
    <source>
        <dbReference type="ARBA" id="ARBA00004651"/>
    </source>
</evidence>
<name>A0ABQ8UG16_9EUKA</name>
<comment type="function">
    <text evidence="1">Fluoride channel required for the rapid expulsion of cytoplasmic fluoride.</text>
</comment>
<evidence type="ECO:0000256" key="7">
    <source>
        <dbReference type="ARBA" id="ARBA00035120"/>
    </source>
</evidence>
<gene>
    <name evidence="11" type="ORF">PAPYR_7835</name>
</gene>
<comment type="subcellular location">
    <subcellularLocation>
        <location evidence="2">Cell membrane</location>
        <topology evidence="2">Multi-pass membrane protein</topology>
    </subcellularLocation>
</comment>
<dbReference type="Proteomes" id="UP001141327">
    <property type="component" value="Unassembled WGS sequence"/>
</dbReference>
<reference evidence="11" key="1">
    <citation type="journal article" date="2022" name="bioRxiv">
        <title>Genomics of Preaxostyla Flagellates Illuminates Evolutionary Transitions and the Path Towards Mitochondrial Loss.</title>
        <authorList>
            <person name="Novak L.V.F."/>
            <person name="Treitli S.C."/>
            <person name="Pyrih J."/>
            <person name="Halakuc P."/>
            <person name="Pipaliya S.V."/>
            <person name="Vacek V."/>
            <person name="Brzon O."/>
            <person name="Soukal P."/>
            <person name="Eme L."/>
            <person name="Dacks J.B."/>
            <person name="Karnkowska A."/>
            <person name="Elias M."/>
            <person name="Hampl V."/>
        </authorList>
    </citation>
    <scope>NUCLEOTIDE SEQUENCE</scope>
    <source>
        <strain evidence="11">RCP-MX</strain>
    </source>
</reference>
<accession>A0ABQ8UG16</accession>
<dbReference type="EMBL" id="JAPMOS010000060">
    <property type="protein sequence ID" value="KAJ4456811.1"/>
    <property type="molecule type" value="Genomic_DNA"/>
</dbReference>
<feature type="region of interest" description="Disordered" evidence="9">
    <location>
        <begin position="172"/>
        <end position="191"/>
    </location>
</feature>
<keyword evidence="4 10" id="KW-0812">Transmembrane</keyword>
<evidence type="ECO:0000256" key="1">
    <source>
        <dbReference type="ARBA" id="ARBA00002598"/>
    </source>
</evidence>
<feature type="transmembrane region" description="Helical" evidence="10">
    <location>
        <begin position="261"/>
        <end position="280"/>
    </location>
</feature>
<feature type="transmembrane region" description="Helical" evidence="10">
    <location>
        <begin position="115"/>
        <end position="136"/>
    </location>
</feature>
<evidence type="ECO:0000313" key="11">
    <source>
        <dbReference type="EMBL" id="KAJ4456811.1"/>
    </source>
</evidence>
<feature type="compositionally biased region" description="Low complexity" evidence="9">
    <location>
        <begin position="389"/>
        <end position="398"/>
    </location>
</feature>
<evidence type="ECO:0000256" key="6">
    <source>
        <dbReference type="ARBA" id="ARBA00023136"/>
    </source>
</evidence>
<comment type="similarity">
    <text evidence="7">Belongs to the fluoride channel Fluc/FEX (TC 1.A.43) family.</text>
</comment>
<comment type="caution">
    <text evidence="11">The sequence shown here is derived from an EMBL/GenBank/DDBJ whole genome shotgun (WGS) entry which is preliminary data.</text>
</comment>
<evidence type="ECO:0000256" key="3">
    <source>
        <dbReference type="ARBA" id="ARBA00022475"/>
    </source>
</evidence>
<keyword evidence="5 10" id="KW-1133">Transmembrane helix</keyword>
<feature type="transmembrane region" description="Helical" evidence="10">
    <location>
        <begin position="300"/>
        <end position="319"/>
    </location>
</feature>
<evidence type="ECO:0000313" key="12">
    <source>
        <dbReference type="Proteomes" id="UP001141327"/>
    </source>
</evidence>
<organism evidence="11 12">
    <name type="scientific">Paratrimastix pyriformis</name>
    <dbReference type="NCBI Taxonomy" id="342808"/>
    <lineage>
        <taxon>Eukaryota</taxon>
        <taxon>Metamonada</taxon>
        <taxon>Preaxostyla</taxon>
        <taxon>Paratrimastigidae</taxon>
        <taxon>Paratrimastix</taxon>
    </lineage>
</organism>
<feature type="region of interest" description="Disordered" evidence="9">
    <location>
        <begin position="378"/>
        <end position="398"/>
    </location>
</feature>
<evidence type="ECO:0000256" key="10">
    <source>
        <dbReference type="SAM" id="Phobius"/>
    </source>
</evidence>
<proteinExistence type="inferred from homology"/>
<evidence type="ECO:0008006" key="13">
    <source>
        <dbReference type="Google" id="ProtNLM"/>
    </source>
</evidence>
<feature type="transmembrane region" description="Helical" evidence="10">
    <location>
        <begin position="198"/>
        <end position="216"/>
    </location>
</feature>
<feature type="transmembrane region" description="Helical" evidence="10">
    <location>
        <begin position="331"/>
        <end position="353"/>
    </location>
</feature>
<comment type="catalytic activity">
    <reaction evidence="8">
        <text>fluoride(in) = fluoride(out)</text>
        <dbReference type="Rhea" id="RHEA:76159"/>
        <dbReference type="ChEBI" id="CHEBI:17051"/>
    </reaction>
    <physiologicalReaction direction="left-to-right" evidence="8">
        <dbReference type="Rhea" id="RHEA:76160"/>
    </physiologicalReaction>
</comment>